<dbReference type="STRING" id="1249481.D641_0112920"/>
<evidence type="ECO:0000313" key="2">
    <source>
        <dbReference type="EMBL" id="EYT48220.1"/>
    </source>
</evidence>
<keyword evidence="1" id="KW-0812">Transmembrane</keyword>
<feature type="transmembrane region" description="Helical" evidence="1">
    <location>
        <begin position="36"/>
        <end position="57"/>
    </location>
</feature>
<evidence type="ECO:0000256" key="1">
    <source>
        <dbReference type="SAM" id="Phobius"/>
    </source>
</evidence>
<name>A0A022KYG8_9MICO</name>
<reference evidence="2 3" key="1">
    <citation type="journal article" date="2013" name="Genome Announc.">
        <title>Draft genome sequence of an Actinobacterium, Brachybacterium muris strain UCD-AY4.</title>
        <authorList>
            <person name="Lo J.R."/>
            <person name="Lang J.M."/>
            <person name="Darling A.E."/>
            <person name="Eisen J.A."/>
            <person name="Coil D.A."/>
        </authorList>
    </citation>
    <scope>NUCLEOTIDE SEQUENCE [LARGE SCALE GENOMIC DNA]</scope>
    <source>
        <strain evidence="2 3">UCD-AY4</strain>
    </source>
</reference>
<proteinExistence type="predicted"/>
<evidence type="ECO:0000313" key="3">
    <source>
        <dbReference type="Proteomes" id="UP000019754"/>
    </source>
</evidence>
<dbReference type="EMBL" id="AORC01000017">
    <property type="protein sequence ID" value="EYT48220.1"/>
    <property type="molecule type" value="Genomic_DNA"/>
</dbReference>
<dbReference type="AlphaFoldDB" id="A0A022KYG8"/>
<dbReference type="HOGENOM" id="CLU_135591_0_0_11"/>
<keyword evidence="3" id="KW-1185">Reference proteome</keyword>
<dbReference type="Proteomes" id="UP000019754">
    <property type="component" value="Unassembled WGS sequence"/>
</dbReference>
<keyword evidence="1" id="KW-0472">Membrane</keyword>
<dbReference type="RefSeq" id="WP_017823920.1">
    <property type="nucleotide sequence ID" value="NZ_AORC01000017.1"/>
</dbReference>
<accession>A0A022KYG8</accession>
<protein>
    <submittedName>
        <fullName evidence="2">Uncharacterized protein</fullName>
    </submittedName>
</protein>
<gene>
    <name evidence="2" type="ORF">D641_0112920</name>
</gene>
<dbReference type="OrthoDB" id="4793360at2"/>
<organism evidence="2 3">
    <name type="scientific">Brachybacterium muris UCD-AY4</name>
    <dbReference type="NCBI Taxonomy" id="1249481"/>
    <lineage>
        <taxon>Bacteria</taxon>
        <taxon>Bacillati</taxon>
        <taxon>Actinomycetota</taxon>
        <taxon>Actinomycetes</taxon>
        <taxon>Micrococcales</taxon>
        <taxon>Dermabacteraceae</taxon>
        <taxon>Brachybacterium</taxon>
    </lineage>
</organism>
<comment type="caution">
    <text evidence="2">The sequence shown here is derived from an EMBL/GenBank/DDBJ whole genome shotgun (WGS) entry which is preliminary data.</text>
</comment>
<sequence length="176" mass="19566">MPVPELLRGAITGAVGVVVIAEPAPPEIIDPPQYSVAWVILAILCALVITALVWGTLRITRSIEKRAAYSKRPSDVENLKAEFLRAVNRVADRHEAGELEAREGHRELTGVMRRFVRRTTGHDVTSQDVSTLLADPRTRPVGELILALYEPDFAPASDAQLQESVRRAREVIRRWS</sequence>
<keyword evidence="1" id="KW-1133">Transmembrane helix</keyword>